<dbReference type="PRINTS" id="PR01181">
    <property type="entry name" value="DAPDCRBXLASE"/>
</dbReference>
<dbReference type="PANTHER" id="PTHR43727:SF2">
    <property type="entry name" value="GROUP IV DECARBOXYLASE"/>
    <property type="match status" value="1"/>
</dbReference>
<evidence type="ECO:0000256" key="8">
    <source>
        <dbReference type="RuleBase" id="RU003738"/>
    </source>
</evidence>
<reference evidence="11" key="1">
    <citation type="submission" date="2023-02" db="EMBL/GenBank/DDBJ databases">
        <title>Genome sequence of Hyphococcus flavus.</title>
        <authorList>
            <person name="Rong J.-C."/>
            <person name="Zhao Q."/>
            <person name="Yi M."/>
            <person name="Wu J.-Y."/>
        </authorList>
    </citation>
    <scope>NUCLEOTIDE SEQUENCE</scope>
    <source>
        <strain evidence="11">MCCC 1K03223</strain>
    </source>
</reference>
<dbReference type="NCBIfam" id="TIGR01048">
    <property type="entry name" value="lysA"/>
    <property type="match status" value="1"/>
</dbReference>
<feature type="active site" description="Proton donor" evidence="7">
    <location>
        <position position="344"/>
    </location>
</feature>
<dbReference type="InterPro" id="IPR009006">
    <property type="entry name" value="Ala_racemase/Decarboxylase_C"/>
</dbReference>
<dbReference type="EMBL" id="CP118166">
    <property type="protein sequence ID" value="WDI33064.1"/>
    <property type="molecule type" value="Genomic_DNA"/>
</dbReference>
<feature type="domain" description="Orn/DAP/Arg decarboxylase 2 C-terminal" evidence="9">
    <location>
        <begin position="29"/>
        <end position="371"/>
    </location>
</feature>
<comment type="function">
    <text evidence="5">Specifically catalyzes the decarboxylation of meso-diaminopimelate (meso-DAP) to L-lysine.</text>
</comment>
<comment type="subunit">
    <text evidence="5">Homodimer.</text>
</comment>
<dbReference type="RefSeq" id="WP_274495025.1">
    <property type="nucleotide sequence ID" value="NZ_CP118166.1"/>
</dbReference>
<evidence type="ECO:0000259" key="9">
    <source>
        <dbReference type="Pfam" id="PF00278"/>
    </source>
</evidence>
<dbReference type="InterPro" id="IPR000183">
    <property type="entry name" value="Orn/DAP/Arg_de-COase"/>
</dbReference>
<dbReference type="AlphaFoldDB" id="A0AAE9ZDY2"/>
<dbReference type="SUPFAM" id="SSF50621">
    <property type="entry name" value="Alanine racemase C-terminal domain-like"/>
    <property type="match status" value="1"/>
</dbReference>
<comment type="similarity">
    <text evidence="5">Belongs to the Orn/Lys/Arg decarboxylase class-II family. LysA subfamily.</text>
</comment>
<dbReference type="Pfam" id="PF00278">
    <property type="entry name" value="Orn_DAP_Arg_deC"/>
    <property type="match status" value="1"/>
</dbReference>
<feature type="binding site" evidence="5">
    <location>
        <position position="373"/>
    </location>
    <ligand>
        <name>substrate</name>
    </ligand>
</feature>
<dbReference type="InterPro" id="IPR029066">
    <property type="entry name" value="PLP-binding_barrel"/>
</dbReference>
<dbReference type="GO" id="GO:0030170">
    <property type="term" value="F:pyridoxal phosphate binding"/>
    <property type="evidence" value="ECO:0007669"/>
    <property type="project" value="UniProtKB-UniRule"/>
</dbReference>
<evidence type="ECO:0000256" key="5">
    <source>
        <dbReference type="HAMAP-Rule" id="MF_02120"/>
    </source>
</evidence>
<feature type="binding site" evidence="5">
    <location>
        <position position="317"/>
    </location>
    <ligand>
        <name>substrate</name>
    </ligand>
</feature>
<keyword evidence="5 8" id="KW-0457">Lysine biosynthesis</keyword>
<evidence type="ECO:0000256" key="4">
    <source>
        <dbReference type="ARBA" id="ARBA00023239"/>
    </source>
</evidence>
<proteinExistence type="inferred from homology"/>
<dbReference type="Pfam" id="PF02784">
    <property type="entry name" value="Orn_Arg_deC_N"/>
    <property type="match status" value="1"/>
</dbReference>
<gene>
    <name evidence="5 11" type="primary">lysA</name>
    <name evidence="11" type="ORF">PUV54_07630</name>
</gene>
<dbReference type="Gene3D" id="3.20.20.10">
    <property type="entry name" value="Alanine racemase"/>
    <property type="match status" value="1"/>
</dbReference>
<evidence type="ECO:0000313" key="11">
    <source>
        <dbReference type="EMBL" id="WDI33064.1"/>
    </source>
</evidence>
<protein>
    <recommendedName>
        <fullName evidence="5 6">Diaminopimelate decarboxylase</fullName>
        <shortName evidence="5">DAP decarboxylase</shortName>
        <shortName evidence="5">DAPDC</shortName>
        <ecNumber evidence="5 6">4.1.1.20</ecNumber>
    </recommendedName>
</protein>
<evidence type="ECO:0000313" key="12">
    <source>
        <dbReference type="Proteomes" id="UP001214043"/>
    </source>
</evidence>
<feature type="domain" description="Orn/DAP/Arg decarboxylase 2 N-terminal" evidence="10">
    <location>
        <begin position="35"/>
        <end position="280"/>
    </location>
</feature>
<dbReference type="InterPro" id="IPR002986">
    <property type="entry name" value="DAP_deCOOHase_LysA"/>
</dbReference>
<dbReference type="PANTHER" id="PTHR43727">
    <property type="entry name" value="DIAMINOPIMELATE DECARBOXYLASE"/>
    <property type="match status" value="1"/>
</dbReference>
<keyword evidence="4 5" id="KW-0456">Lyase</keyword>
<comment type="pathway">
    <text evidence="5 8">Amino-acid biosynthesis; L-lysine biosynthesis via DAP pathway; L-lysine from DL-2,6-diaminopimelate: step 1/1.</text>
</comment>
<organism evidence="11 12">
    <name type="scientific">Hyphococcus flavus</name>
    <dbReference type="NCBI Taxonomy" id="1866326"/>
    <lineage>
        <taxon>Bacteria</taxon>
        <taxon>Pseudomonadati</taxon>
        <taxon>Pseudomonadota</taxon>
        <taxon>Alphaproteobacteria</taxon>
        <taxon>Parvularculales</taxon>
        <taxon>Parvularculaceae</taxon>
        <taxon>Hyphococcus</taxon>
    </lineage>
</organism>
<dbReference type="PRINTS" id="PR01179">
    <property type="entry name" value="ODADCRBXLASE"/>
</dbReference>
<sequence>MHHFDYRDGRLYAEGIDVAKLAGDIGTPFYVYSEATLRRHISVFSNAFSDTDILVAYSVKANSNLAILRILANEGAGADVVSGGELARALKAGIPPQKIVFSGVGKTEEEMRAALEAGIYQFNVESEPELDVLDALSLKLGKQAPVAIRANPDVAAGGHDKISTGRKEDKFGVAWADARRLYAKARAMKGVLIKGLDLHIGSQISELAPFEAAFRKAADLITDLRADGCAIERLDLGGGLGIPYGAGAVPPHPDEYAKLIKRVTAPLNVQLIFEPGRMIAGNAGILVTRVIYDKKGEARRFLIVDAAMNDLIRPALYDAHHDILPVAKHAEASDVTYDVVGPVCESSDFFAKARKLPEVAPGEYVAIMSAGAYGAVQASQYNSRPLVPEVLVNGDKYALIRRRPSLEDMLSLESNPEWLD</sequence>
<evidence type="ECO:0000256" key="3">
    <source>
        <dbReference type="ARBA" id="ARBA00022898"/>
    </source>
</evidence>
<dbReference type="InterPro" id="IPR022644">
    <property type="entry name" value="De-COase2_N"/>
</dbReference>
<evidence type="ECO:0000256" key="6">
    <source>
        <dbReference type="NCBIfam" id="TIGR01048"/>
    </source>
</evidence>
<feature type="binding site" evidence="5">
    <location>
        <position position="239"/>
    </location>
    <ligand>
        <name>pyridoxal 5'-phosphate</name>
        <dbReference type="ChEBI" id="CHEBI:597326"/>
    </ligand>
</feature>
<dbReference type="Proteomes" id="UP001214043">
    <property type="component" value="Chromosome"/>
</dbReference>
<dbReference type="HAMAP" id="MF_02120">
    <property type="entry name" value="LysA"/>
    <property type="match status" value="1"/>
</dbReference>
<dbReference type="InterPro" id="IPR022643">
    <property type="entry name" value="De-COase2_C"/>
</dbReference>
<dbReference type="GO" id="GO:0008836">
    <property type="term" value="F:diaminopimelate decarboxylase activity"/>
    <property type="evidence" value="ECO:0007669"/>
    <property type="project" value="UniProtKB-UniRule"/>
</dbReference>
<name>A0AAE9ZDY2_9PROT</name>
<comment type="catalytic activity">
    <reaction evidence="5 8">
        <text>meso-2,6-diaminopimelate + H(+) = L-lysine + CO2</text>
        <dbReference type="Rhea" id="RHEA:15101"/>
        <dbReference type="ChEBI" id="CHEBI:15378"/>
        <dbReference type="ChEBI" id="CHEBI:16526"/>
        <dbReference type="ChEBI" id="CHEBI:32551"/>
        <dbReference type="ChEBI" id="CHEBI:57791"/>
        <dbReference type="EC" id="4.1.1.20"/>
    </reaction>
</comment>
<evidence type="ECO:0000256" key="2">
    <source>
        <dbReference type="ARBA" id="ARBA00022793"/>
    </source>
</evidence>
<feature type="binding site" evidence="5">
    <location>
        <position position="277"/>
    </location>
    <ligand>
        <name>substrate</name>
    </ligand>
</feature>
<keyword evidence="12" id="KW-1185">Reference proteome</keyword>
<keyword evidence="2 5" id="KW-0210">Decarboxylase</keyword>
<dbReference type="Gene3D" id="2.40.37.10">
    <property type="entry name" value="Lyase, Ornithine Decarboxylase, Chain A, domain 1"/>
    <property type="match status" value="1"/>
</dbReference>
<dbReference type="GO" id="GO:0009089">
    <property type="term" value="P:lysine biosynthetic process via diaminopimelate"/>
    <property type="evidence" value="ECO:0007669"/>
    <property type="project" value="UniProtKB-UniRule"/>
</dbReference>
<accession>A0AAE9ZDY2</accession>
<evidence type="ECO:0000256" key="7">
    <source>
        <dbReference type="PIRSR" id="PIRSR600183-50"/>
    </source>
</evidence>
<dbReference type="KEGG" id="hfl:PUV54_07630"/>
<dbReference type="CDD" id="cd06828">
    <property type="entry name" value="PLPDE_III_DapDC"/>
    <property type="match status" value="1"/>
</dbReference>
<feature type="binding site" evidence="5">
    <location>
        <position position="373"/>
    </location>
    <ligand>
        <name>pyridoxal 5'-phosphate</name>
        <dbReference type="ChEBI" id="CHEBI:597326"/>
    </ligand>
</feature>
<feature type="binding site" evidence="5">
    <location>
        <begin position="274"/>
        <end position="277"/>
    </location>
    <ligand>
        <name>pyridoxal 5'-phosphate</name>
        <dbReference type="ChEBI" id="CHEBI:597326"/>
    </ligand>
</feature>
<comment type="cofactor">
    <cofactor evidence="1 5 7 8">
        <name>pyridoxal 5'-phosphate</name>
        <dbReference type="ChEBI" id="CHEBI:597326"/>
    </cofactor>
</comment>
<dbReference type="SUPFAM" id="SSF51419">
    <property type="entry name" value="PLP-binding barrel"/>
    <property type="match status" value="1"/>
</dbReference>
<feature type="binding site" evidence="5">
    <location>
        <position position="313"/>
    </location>
    <ligand>
        <name>substrate</name>
    </ligand>
</feature>
<keyword evidence="5" id="KW-0028">Amino-acid biosynthesis</keyword>
<evidence type="ECO:0000259" key="10">
    <source>
        <dbReference type="Pfam" id="PF02784"/>
    </source>
</evidence>
<evidence type="ECO:0000256" key="1">
    <source>
        <dbReference type="ARBA" id="ARBA00001933"/>
    </source>
</evidence>
<keyword evidence="3 5" id="KW-0663">Pyridoxal phosphate</keyword>
<dbReference type="FunFam" id="3.20.20.10:FF:000003">
    <property type="entry name" value="Diaminopimelate decarboxylase"/>
    <property type="match status" value="1"/>
</dbReference>
<dbReference type="EC" id="4.1.1.20" evidence="5 6"/>
<feature type="modified residue" description="N6-(pyridoxal phosphate)lysine" evidence="5 7">
    <location>
        <position position="60"/>
    </location>
</feature>
<feature type="binding site" evidence="5">
    <location>
        <position position="345"/>
    </location>
    <ligand>
        <name>substrate</name>
    </ligand>
</feature>